<reference evidence="5 6" key="2">
    <citation type="submission" date="2019-12" db="UniProtKB">
        <authorList>
            <consortium name="WormBaseParasite"/>
        </authorList>
    </citation>
    <scope>IDENTIFICATION</scope>
</reference>
<dbReference type="GO" id="GO:0071889">
    <property type="term" value="F:14-3-3 protein binding"/>
    <property type="evidence" value="ECO:0007669"/>
    <property type="project" value="UniProtKB-ARBA"/>
</dbReference>
<evidence type="ECO:0000259" key="3">
    <source>
        <dbReference type="PROSITE" id="PS50086"/>
    </source>
</evidence>
<keyword evidence="1" id="KW-0343">GTPase activation</keyword>
<dbReference type="Proteomes" id="UP000046395">
    <property type="component" value="Unassembled WGS sequence"/>
</dbReference>
<dbReference type="PANTHER" id="PTHR22957">
    <property type="entry name" value="TBC1 DOMAIN FAMILY MEMBER GTPASE-ACTIVATING PROTEIN"/>
    <property type="match status" value="1"/>
</dbReference>
<accession>A0A5S6Q4D3</accession>
<dbReference type="PROSITE" id="PS50086">
    <property type="entry name" value="TBC_RABGAP"/>
    <property type="match status" value="1"/>
</dbReference>
<name>A0A5S6Q4D3_TRIMR</name>
<sequence>MLMAARQGWQSQSVVPGSIQPMYNADGAEQAATVHHNHVESGSTLYPTLGFSAQHKLSREDKKFATFEASVSDAWSLEDCGIDPGVAQSSAQSVIDNHAQSIGKRAQTYQLPATSSHINRVMAFQRLATQQDAFPSAPGFQRQPLYPSLPGFDAKLTAGKRPPDVPSMLDQRHDKIVGILNRGRLDKRDFEELRNICWNGIPSKLRPRVWRLLADYAPLNTELTEDTLRRKRDEYFNLVEQYFHTRHDEQHQDTFRQIHIDIPRMCPLVPLIQQKVVQEMFERILYIWAHRHPGSGYVQGINDLVTPFFIVFLSERVQVEPKVEDHFEIASLSRQDLEAVEADTFWCFTFLLDSIQDNYTVEQPGIQSKVKNLKALISAMDGALDRHLRKNQVEYLQFSFRWMNNLLMREIPLAATIRLWDTYLSTPNGFADFHLYVCAVFLCNWSKEVQKQPDFQSILLFLQNVPTKQWGEDKISVLTAKAYQLKRLYEDAQSHLRS</sequence>
<proteinExistence type="predicted"/>
<dbReference type="SMART" id="SM00164">
    <property type="entry name" value="TBC"/>
    <property type="match status" value="1"/>
</dbReference>
<dbReference type="GO" id="GO:0005096">
    <property type="term" value="F:GTPase activator activity"/>
    <property type="evidence" value="ECO:0007669"/>
    <property type="project" value="UniProtKB-KW"/>
</dbReference>
<dbReference type="Pfam" id="PF00566">
    <property type="entry name" value="RabGAP-TBC"/>
    <property type="match status" value="1"/>
</dbReference>
<dbReference type="InterPro" id="IPR035969">
    <property type="entry name" value="Rab-GAP_TBC_sf"/>
</dbReference>
<protein>
    <submittedName>
        <fullName evidence="5 6">Rab-GAP TBC domain-containing protein</fullName>
    </submittedName>
</protein>
<dbReference type="PANTHER" id="PTHR22957:SF26">
    <property type="entry name" value="LD44506P"/>
    <property type="match status" value="1"/>
</dbReference>
<dbReference type="WBParaSite" id="TMUE_0000002019.1">
    <property type="protein sequence ID" value="TMUE_0000002019.1"/>
    <property type="gene ID" value="WBGene00297881"/>
</dbReference>
<evidence type="ECO:0000313" key="6">
    <source>
        <dbReference type="WBParaSite" id="TMUE_3000011428.1"/>
    </source>
</evidence>
<evidence type="ECO:0000313" key="4">
    <source>
        <dbReference type="Proteomes" id="UP000046395"/>
    </source>
</evidence>
<evidence type="ECO:0000313" key="5">
    <source>
        <dbReference type="WBParaSite" id="TMUE_0000002019.1"/>
    </source>
</evidence>
<dbReference type="FunFam" id="1.10.472.80:FF:000001">
    <property type="entry name" value="TBC1 domain family member 22B"/>
    <property type="match status" value="1"/>
</dbReference>
<evidence type="ECO:0000256" key="2">
    <source>
        <dbReference type="ARBA" id="ARBA00043879"/>
    </source>
</evidence>
<dbReference type="WBParaSite" id="TMUE_3000011428.1">
    <property type="protein sequence ID" value="TMUE_3000011428.1"/>
    <property type="gene ID" value="WBGene00289981"/>
</dbReference>
<dbReference type="Gene3D" id="1.10.8.270">
    <property type="entry name" value="putative rabgap domain of human tbc1 domain family member 14 like domains"/>
    <property type="match status" value="1"/>
</dbReference>
<feature type="domain" description="Rab-GAP TBC" evidence="3">
    <location>
        <begin position="200"/>
        <end position="427"/>
    </location>
</feature>
<dbReference type="InterPro" id="IPR000195">
    <property type="entry name" value="Rab-GAP-TBC_dom"/>
</dbReference>
<dbReference type="FunFam" id="1.10.8.270:FF:000004">
    <property type="entry name" value="TBC1 domain family, member 22B"/>
    <property type="match status" value="1"/>
</dbReference>
<evidence type="ECO:0000256" key="1">
    <source>
        <dbReference type="ARBA" id="ARBA00022468"/>
    </source>
</evidence>
<dbReference type="AlphaFoldDB" id="A0A5S6Q4D3"/>
<dbReference type="Gene3D" id="1.10.472.80">
    <property type="entry name" value="Ypt/Rab-GAP domain of gyp1p, domain 3"/>
    <property type="match status" value="1"/>
</dbReference>
<reference evidence="4" key="1">
    <citation type="submission" date="2014-03" db="EMBL/GenBank/DDBJ databases">
        <title>The whipworm genome and dual-species transcriptomics of an intimate host-pathogen interaction.</title>
        <authorList>
            <person name="Foth B.J."/>
            <person name="Tsai I.J."/>
            <person name="Reid A.J."/>
            <person name="Bancroft A.J."/>
            <person name="Nichol S."/>
            <person name="Tracey A."/>
            <person name="Holroyd N."/>
            <person name="Cotton J.A."/>
            <person name="Stanley E.J."/>
            <person name="Zarowiecki M."/>
            <person name="Liu J.Z."/>
            <person name="Huckvale T."/>
            <person name="Cooper P.J."/>
            <person name="Grencis R.K."/>
            <person name="Berriman M."/>
        </authorList>
    </citation>
    <scope>NUCLEOTIDE SEQUENCE [LARGE SCALE GENOMIC DNA]</scope>
    <source>
        <strain evidence="4">Edinburgh</strain>
    </source>
</reference>
<dbReference type="STRING" id="70415.A0A5S6Q4D3"/>
<comment type="function">
    <text evidence="2">May act as a GTPase-activating protein for Rab family protein(s).</text>
</comment>
<dbReference type="SUPFAM" id="SSF47923">
    <property type="entry name" value="Ypt/Rab-GAP domain of gyp1p"/>
    <property type="match status" value="2"/>
</dbReference>
<keyword evidence="4" id="KW-1185">Reference proteome</keyword>
<organism evidence="4 5">
    <name type="scientific">Trichuris muris</name>
    <name type="common">Mouse whipworm</name>
    <dbReference type="NCBI Taxonomy" id="70415"/>
    <lineage>
        <taxon>Eukaryota</taxon>
        <taxon>Metazoa</taxon>
        <taxon>Ecdysozoa</taxon>
        <taxon>Nematoda</taxon>
        <taxon>Enoplea</taxon>
        <taxon>Dorylaimia</taxon>
        <taxon>Trichinellida</taxon>
        <taxon>Trichuridae</taxon>
        <taxon>Trichuris</taxon>
    </lineage>
</organism>